<comment type="similarity">
    <text evidence="1">Belongs to the peptidase C1 family.</text>
</comment>
<name>A0A8K1FBZ0_PYTOL</name>
<keyword evidence="2" id="KW-0865">Zymogen</keyword>
<evidence type="ECO:0000256" key="2">
    <source>
        <dbReference type="ARBA" id="ARBA00023145"/>
    </source>
</evidence>
<dbReference type="InterPro" id="IPR000668">
    <property type="entry name" value="Peptidase_C1A_C"/>
</dbReference>
<protein>
    <recommendedName>
        <fullName evidence="3">Peptidase C1A papain C-terminal domain-containing protein</fullName>
    </recommendedName>
</protein>
<sequence>MASERSELPLLRTPHGQRRVLAREDVHYGSSATTDEVSWPRTRSLVQRVAPVLAWIAVGCGVSMLLQARYVSTGVVDYTHGGVMRHAVQQEIDLLAVCPNASASKNDVQHKPVVKNTGWFLSGPDPELIVTSIPQAKSIDELPAHWDWRDYNGTGISLVTSIQNQMVPKPCGSCWAFATTSALSDRFRIAHYLKYGKLGPEVVLSPQVLLDCGMRSFGSCTGGDPRHAHKWIHENGIVDTTCNPYIASHPSWMDSELSCGMRQCRQCDLNGSCKSIPAAKKYRISEYGTLNATTLEEFELEAMNEIYHRGPIVVSMYSKSPEYRNYQGGYVLRDSTKYPGTTHVVSLIGWGTDENGVKYWIVRNSDGTNWGEDGFFRAERGVNAYLLENHGAWAVPIV</sequence>
<evidence type="ECO:0000313" key="4">
    <source>
        <dbReference type="EMBL" id="TMW56611.1"/>
    </source>
</evidence>
<evidence type="ECO:0000313" key="5">
    <source>
        <dbReference type="Proteomes" id="UP000794436"/>
    </source>
</evidence>
<proteinExistence type="inferred from homology"/>
<dbReference type="SMART" id="SM00645">
    <property type="entry name" value="Pept_C1"/>
    <property type="match status" value="1"/>
</dbReference>
<dbReference type="Gene3D" id="3.90.70.10">
    <property type="entry name" value="Cysteine proteinases"/>
    <property type="match status" value="1"/>
</dbReference>
<organism evidence="4 5">
    <name type="scientific">Pythium oligandrum</name>
    <name type="common">Mycoparasitic fungus</name>
    <dbReference type="NCBI Taxonomy" id="41045"/>
    <lineage>
        <taxon>Eukaryota</taxon>
        <taxon>Sar</taxon>
        <taxon>Stramenopiles</taxon>
        <taxon>Oomycota</taxon>
        <taxon>Peronosporomycetes</taxon>
        <taxon>Pythiales</taxon>
        <taxon>Pythiaceae</taxon>
        <taxon>Pythium</taxon>
    </lineage>
</organism>
<dbReference type="PANTHER" id="PTHR12411">
    <property type="entry name" value="CYSTEINE PROTEASE FAMILY C1-RELATED"/>
    <property type="match status" value="1"/>
</dbReference>
<dbReference type="InterPro" id="IPR038765">
    <property type="entry name" value="Papain-like_cys_pep_sf"/>
</dbReference>
<evidence type="ECO:0000259" key="3">
    <source>
        <dbReference type="SMART" id="SM00645"/>
    </source>
</evidence>
<accession>A0A8K1FBZ0</accession>
<dbReference type="EMBL" id="SPLM01000145">
    <property type="protein sequence ID" value="TMW56611.1"/>
    <property type="molecule type" value="Genomic_DNA"/>
</dbReference>
<gene>
    <name evidence="4" type="ORF">Poli38472_006621</name>
</gene>
<dbReference type="AlphaFoldDB" id="A0A8K1FBZ0"/>
<reference evidence="4" key="1">
    <citation type="submission" date="2019-03" db="EMBL/GenBank/DDBJ databases">
        <title>Long read genome sequence of the mycoparasitic Pythium oligandrum ATCC 38472 isolated from sugarbeet rhizosphere.</title>
        <authorList>
            <person name="Gaulin E."/>
        </authorList>
    </citation>
    <scope>NUCLEOTIDE SEQUENCE</scope>
    <source>
        <strain evidence="4">ATCC 38472_TT</strain>
    </source>
</reference>
<dbReference type="OrthoDB" id="190265at2759"/>
<evidence type="ECO:0000256" key="1">
    <source>
        <dbReference type="ARBA" id="ARBA00008455"/>
    </source>
</evidence>
<dbReference type="GO" id="GO:0006508">
    <property type="term" value="P:proteolysis"/>
    <property type="evidence" value="ECO:0007669"/>
    <property type="project" value="InterPro"/>
</dbReference>
<dbReference type="Proteomes" id="UP000794436">
    <property type="component" value="Unassembled WGS sequence"/>
</dbReference>
<feature type="domain" description="Peptidase C1A papain C-terminal" evidence="3">
    <location>
        <begin position="142"/>
        <end position="395"/>
    </location>
</feature>
<dbReference type="SUPFAM" id="SSF54001">
    <property type="entry name" value="Cysteine proteinases"/>
    <property type="match status" value="1"/>
</dbReference>
<dbReference type="InterPro" id="IPR013128">
    <property type="entry name" value="Peptidase_C1A"/>
</dbReference>
<dbReference type="PRINTS" id="PR00705">
    <property type="entry name" value="PAPAIN"/>
</dbReference>
<dbReference type="Pfam" id="PF00112">
    <property type="entry name" value="Peptidase_C1"/>
    <property type="match status" value="1"/>
</dbReference>
<keyword evidence="5" id="KW-1185">Reference proteome</keyword>
<dbReference type="GO" id="GO:0008234">
    <property type="term" value="F:cysteine-type peptidase activity"/>
    <property type="evidence" value="ECO:0007669"/>
    <property type="project" value="InterPro"/>
</dbReference>
<comment type="caution">
    <text evidence="4">The sequence shown here is derived from an EMBL/GenBank/DDBJ whole genome shotgun (WGS) entry which is preliminary data.</text>
</comment>